<protein>
    <submittedName>
        <fullName evidence="2">Uncharacterized protein</fullName>
    </submittedName>
</protein>
<proteinExistence type="predicted"/>
<comment type="caution">
    <text evidence="2">The sequence shown here is derived from an EMBL/GenBank/DDBJ whole genome shotgun (WGS) entry which is preliminary data.</text>
</comment>
<evidence type="ECO:0000313" key="3">
    <source>
        <dbReference type="Proteomes" id="UP001530377"/>
    </source>
</evidence>
<dbReference type="EMBL" id="JALLPB020000441">
    <property type="protein sequence ID" value="KAL3809087.1"/>
    <property type="molecule type" value="Genomic_DNA"/>
</dbReference>
<accession>A0ABD3R8J1</accession>
<keyword evidence="3" id="KW-1185">Reference proteome</keyword>
<organism evidence="2 3">
    <name type="scientific">Cyclostephanos tholiformis</name>
    <dbReference type="NCBI Taxonomy" id="382380"/>
    <lineage>
        <taxon>Eukaryota</taxon>
        <taxon>Sar</taxon>
        <taxon>Stramenopiles</taxon>
        <taxon>Ochrophyta</taxon>
        <taxon>Bacillariophyta</taxon>
        <taxon>Coscinodiscophyceae</taxon>
        <taxon>Thalassiosirophycidae</taxon>
        <taxon>Stephanodiscales</taxon>
        <taxon>Stephanodiscaceae</taxon>
        <taxon>Cyclostephanos</taxon>
    </lineage>
</organism>
<name>A0ABD3R8J1_9STRA</name>
<dbReference type="AlphaFoldDB" id="A0ABD3R8J1"/>
<evidence type="ECO:0000313" key="2">
    <source>
        <dbReference type="EMBL" id="KAL3809087.1"/>
    </source>
</evidence>
<dbReference type="Proteomes" id="UP001530377">
    <property type="component" value="Unassembled WGS sequence"/>
</dbReference>
<feature type="region of interest" description="Disordered" evidence="1">
    <location>
        <begin position="1"/>
        <end position="27"/>
    </location>
</feature>
<gene>
    <name evidence="2" type="ORF">ACHAXA_011775</name>
</gene>
<sequence>MGCMHSCTTSTTSPYPGNRRVAKPSYQPSPDEYRQIDDVTAVANVHFVTCPGGNALRLLDRPNRGDGSGLAKYISVTLPSGVHGGDVIHVKAPDGRINAIIVPMGMGPGSTFTVEFAESSSFADVNDDDAVKHPEREEGTMAPGVYVPVVVAEPDVATSAEASNLPAAVAEPATEPYVPVMAYATK</sequence>
<reference evidence="2 3" key="1">
    <citation type="submission" date="2024-10" db="EMBL/GenBank/DDBJ databases">
        <title>Updated reference genomes for cyclostephanoid diatoms.</title>
        <authorList>
            <person name="Roberts W.R."/>
            <person name="Alverson A.J."/>
        </authorList>
    </citation>
    <scope>NUCLEOTIDE SEQUENCE [LARGE SCALE GENOMIC DNA]</scope>
    <source>
        <strain evidence="2 3">AJA228-03</strain>
    </source>
</reference>
<feature type="compositionally biased region" description="Polar residues" evidence="1">
    <location>
        <begin position="1"/>
        <end position="15"/>
    </location>
</feature>
<evidence type="ECO:0000256" key="1">
    <source>
        <dbReference type="SAM" id="MobiDB-lite"/>
    </source>
</evidence>